<comment type="similarity">
    <text evidence="2">Belongs to the transferase hexapeptide repeat family.</text>
</comment>
<dbReference type="InterPro" id="IPR018357">
    <property type="entry name" value="Hexapep_transf_CS"/>
</dbReference>
<dbReference type="InterPro" id="IPR011004">
    <property type="entry name" value="Trimer_LpxA-like_sf"/>
</dbReference>
<dbReference type="Gene3D" id="1.10.3130.10">
    <property type="entry name" value="serine acetyltransferase, domain 1"/>
    <property type="match status" value="1"/>
</dbReference>
<comment type="pathway">
    <text evidence="1">Amino-acid biosynthesis; L-cysteine biosynthesis; L-cysteine from L-serine: step 1/2.</text>
</comment>
<dbReference type="EC" id="2.3.1.30" evidence="4"/>
<organism evidence="10 11">
    <name type="scientific">Oryza meyeriana var. granulata</name>
    <dbReference type="NCBI Taxonomy" id="110450"/>
    <lineage>
        <taxon>Eukaryota</taxon>
        <taxon>Viridiplantae</taxon>
        <taxon>Streptophyta</taxon>
        <taxon>Embryophyta</taxon>
        <taxon>Tracheophyta</taxon>
        <taxon>Spermatophyta</taxon>
        <taxon>Magnoliopsida</taxon>
        <taxon>Liliopsida</taxon>
        <taxon>Poales</taxon>
        <taxon>Poaceae</taxon>
        <taxon>BOP clade</taxon>
        <taxon>Oryzoideae</taxon>
        <taxon>Oryzeae</taxon>
        <taxon>Oryzinae</taxon>
        <taxon>Oryza</taxon>
        <taxon>Oryza meyeriana</taxon>
    </lineage>
</organism>
<dbReference type="Gene3D" id="2.160.10.10">
    <property type="entry name" value="Hexapeptide repeat proteins"/>
    <property type="match status" value="1"/>
</dbReference>
<dbReference type="EMBL" id="SPHZ02000006">
    <property type="protein sequence ID" value="KAF0914262.1"/>
    <property type="molecule type" value="Genomic_DNA"/>
</dbReference>
<dbReference type="InterPro" id="IPR045304">
    <property type="entry name" value="LbH_SAT"/>
</dbReference>
<dbReference type="SMART" id="SM00971">
    <property type="entry name" value="SATase_N"/>
    <property type="match status" value="1"/>
</dbReference>
<evidence type="ECO:0000259" key="9">
    <source>
        <dbReference type="SMART" id="SM00971"/>
    </source>
</evidence>
<dbReference type="GO" id="GO:0006535">
    <property type="term" value="P:cysteine biosynthetic process from serine"/>
    <property type="evidence" value="ECO:0007669"/>
    <property type="project" value="InterPro"/>
</dbReference>
<evidence type="ECO:0000256" key="6">
    <source>
        <dbReference type="ARBA" id="ARBA00022679"/>
    </source>
</evidence>
<evidence type="ECO:0000256" key="5">
    <source>
        <dbReference type="ARBA" id="ARBA00022605"/>
    </source>
</evidence>
<dbReference type="SUPFAM" id="SSF51161">
    <property type="entry name" value="Trimeric LpxA-like enzymes"/>
    <property type="match status" value="1"/>
</dbReference>
<comment type="subunit">
    <text evidence="3">Homomultimer.</text>
</comment>
<dbReference type="FunFam" id="2.160.10.10:FF:000002">
    <property type="entry name" value="Serine acetyltransferase"/>
    <property type="match status" value="1"/>
</dbReference>
<evidence type="ECO:0000256" key="4">
    <source>
        <dbReference type="ARBA" id="ARBA00013266"/>
    </source>
</evidence>
<keyword evidence="7" id="KW-0012">Acyltransferase</keyword>
<dbReference type="NCBIfam" id="NF041874">
    <property type="entry name" value="EPS_EpsC"/>
    <property type="match status" value="1"/>
</dbReference>
<dbReference type="InterPro" id="IPR053376">
    <property type="entry name" value="Serine_acetyltransferase"/>
</dbReference>
<dbReference type="FunFam" id="1.10.3130.10:FF:000008">
    <property type="entry name" value="Probable serine acetyltransferase 4"/>
    <property type="match status" value="1"/>
</dbReference>
<keyword evidence="6" id="KW-0808">Transferase</keyword>
<dbReference type="InterPro" id="IPR001451">
    <property type="entry name" value="Hexapep"/>
</dbReference>
<dbReference type="AlphaFoldDB" id="A0A6G1DPX7"/>
<dbReference type="GO" id="GO:0009001">
    <property type="term" value="F:serine O-acetyltransferase activity"/>
    <property type="evidence" value="ECO:0007669"/>
    <property type="project" value="UniProtKB-EC"/>
</dbReference>
<evidence type="ECO:0000256" key="8">
    <source>
        <dbReference type="ARBA" id="ARBA00049486"/>
    </source>
</evidence>
<feature type="domain" description="Serine acetyltransferase N-terminal" evidence="9">
    <location>
        <begin position="52"/>
        <end position="157"/>
    </location>
</feature>
<keyword evidence="5" id="KW-0028">Amino-acid biosynthesis</keyword>
<comment type="catalytic activity">
    <reaction evidence="8">
        <text>L-serine + acetyl-CoA = O-acetyl-L-serine + CoA</text>
        <dbReference type="Rhea" id="RHEA:24560"/>
        <dbReference type="ChEBI" id="CHEBI:33384"/>
        <dbReference type="ChEBI" id="CHEBI:57287"/>
        <dbReference type="ChEBI" id="CHEBI:57288"/>
        <dbReference type="ChEBI" id="CHEBI:58340"/>
        <dbReference type="EC" id="2.3.1.30"/>
    </reaction>
</comment>
<dbReference type="InterPro" id="IPR042122">
    <property type="entry name" value="Ser_AcTrfase_N_sf"/>
</dbReference>
<name>A0A6G1DPX7_9ORYZ</name>
<evidence type="ECO:0000313" key="10">
    <source>
        <dbReference type="EMBL" id="KAF0914262.1"/>
    </source>
</evidence>
<dbReference type="PROSITE" id="PS00101">
    <property type="entry name" value="HEXAPEP_TRANSFERASES"/>
    <property type="match status" value="1"/>
</dbReference>
<evidence type="ECO:0000313" key="11">
    <source>
        <dbReference type="Proteomes" id="UP000479710"/>
    </source>
</evidence>
<dbReference type="OrthoDB" id="25818at2759"/>
<dbReference type="UniPathway" id="UPA00136">
    <property type="reaction ID" value="UER00199"/>
</dbReference>
<proteinExistence type="inferred from homology"/>
<dbReference type="PANTHER" id="PTHR42811">
    <property type="entry name" value="SERINE ACETYLTRANSFERASE"/>
    <property type="match status" value="1"/>
</dbReference>
<keyword evidence="11" id="KW-1185">Reference proteome</keyword>
<protein>
    <recommendedName>
        <fullName evidence="4">serine O-acetyltransferase</fullName>
        <ecNumber evidence="4">2.3.1.30</ecNumber>
    </recommendedName>
</protein>
<evidence type="ECO:0000256" key="2">
    <source>
        <dbReference type="ARBA" id="ARBA00007274"/>
    </source>
</evidence>
<reference evidence="10 11" key="1">
    <citation type="submission" date="2019-11" db="EMBL/GenBank/DDBJ databases">
        <title>Whole genome sequence of Oryza granulata.</title>
        <authorList>
            <person name="Li W."/>
        </authorList>
    </citation>
    <scope>NUCLEOTIDE SEQUENCE [LARGE SCALE GENOMIC DNA]</scope>
    <source>
        <strain evidence="11">cv. Menghai</strain>
        <tissue evidence="10">Leaf</tissue>
    </source>
</reference>
<dbReference type="Pfam" id="PF00132">
    <property type="entry name" value="Hexapep"/>
    <property type="match status" value="1"/>
</dbReference>
<sequence>MAACVDKWQPAAAYPFRLPEKFYFTLPDCTTDRPVATASAAPAASGSSGDYVWDVLRAEAQADADDEPLLRKFYHDLVLSQPSLEAALASLLAAKLCIPGALPQDQLRDLLAGALAAHREAGRAARADLVAARDRDPACAKMVHCFLYYKGFLALQAHRAAHGLWSDGRSAPALLLQSRASEVFGVDIHPGARIGCGILLDHATGVVIGETAVVGYDVSILHGVTLGGTGKESGDRHPKVGDGVLIGAGASVLGNVHIGDGAKIGAGAVVLRDVPDGTTAVGNPAKPIGKKAAPQRGPEELPGVTMEAEMVGLNDLNGVQRESKMVRTREFPSKSYFLVDDYFVYVL</sequence>
<dbReference type="NCBIfam" id="TIGR01172">
    <property type="entry name" value="cysE"/>
    <property type="match status" value="1"/>
</dbReference>
<dbReference type="Proteomes" id="UP000479710">
    <property type="component" value="Unassembled WGS sequence"/>
</dbReference>
<dbReference type="InterPro" id="IPR010493">
    <property type="entry name" value="Ser_AcTrfase_N"/>
</dbReference>
<dbReference type="InterPro" id="IPR005881">
    <property type="entry name" value="Ser_O-AcTrfase"/>
</dbReference>
<evidence type="ECO:0000256" key="1">
    <source>
        <dbReference type="ARBA" id="ARBA00004876"/>
    </source>
</evidence>
<dbReference type="Pfam" id="PF06426">
    <property type="entry name" value="SATase_N"/>
    <property type="match status" value="1"/>
</dbReference>
<evidence type="ECO:0000256" key="3">
    <source>
        <dbReference type="ARBA" id="ARBA00011553"/>
    </source>
</evidence>
<comment type="caution">
    <text evidence="10">The sequence shown here is derived from an EMBL/GenBank/DDBJ whole genome shotgun (WGS) entry which is preliminary data.</text>
</comment>
<dbReference type="CDD" id="cd03354">
    <property type="entry name" value="LbH_SAT"/>
    <property type="match status" value="1"/>
</dbReference>
<accession>A0A6G1DPX7</accession>
<dbReference type="GO" id="GO:0005737">
    <property type="term" value="C:cytoplasm"/>
    <property type="evidence" value="ECO:0007669"/>
    <property type="project" value="InterPro"/>
</dbReference>
<gene>
    <name evidence="10" type="ORF">E2562_027826</name>
</gene>
<evidence type="ECO:0000256" key="7">
    <source>
        <dbReference type="ARBA" id="ARBA00023315"/>
    </source>
</evidence>